<protein>
    <submittedName>
        <fullName evidence="2">Alkylated DNA repair protein</fullName>
    </submittedName>
</protein>
<sequence>MNLFSEEKQEFHLPDAHLVYIKNCFSKSESDMYFNTLLKNTNWQEDDITVFGKTYKQPRLTALYSNTDTSYSYSSITMHSQPYPEEISVIKQRVEVLAQHKFNTVLLNLYRNGNDSNGWHADNEKKLGKQPIIASVTFGEERPFHFKHRTLKDQRHKVMLEHGSLLVMKGLMQKHWLHQIAKTKKDIGERINLTFRNLISI</sequence>
<dbReference type="InterPro" id="IPR027450">
    <property type="entry name" value="AlkB-like"/>
</dbReference>
<dbReference type="PROSITE" id="PS51471">
    <property type="entry name" value="FE2OG_OXY"/>
    <property type="match status" value="1"/>
</dbReference>
<comment type="caution">
    <text evidence="2">The sequence shown here is derived from an EMBL/GenBank/DDBJ whole genome shotgun (WGS) entry which is preliminary data.</text>
</comment>
<reference evidence="3" key="1">
    <citation type="journal article" date="2019" name="Int. J. Syst. Evol. Microbiol.">
        <title>The Global Catalogue of Microorganisms (GCM) 10K type strain sequencing project: providing services to taxonomists for standard genome sequencing and annotation.</title>
        <authorList>
            <consortium name="The Broad Institute Genomics Platform"/>
            <consortium name="The Broad Institute Genome Sequencing Center for Infectious Disease"/>
            <person name="Wu L."/>
            <person name="Ma J."/>
        </authorList>
    </citation>
    <scope>NUCLEOTIDE SEQUENCE [LARGE SCALE GENOMIC DNA]</scope>
    <source>
        <strain evidence="3">CCM 8681</strain>
    </source>
</reference>
<evidence type="ECO:0000313" key="2">
    <source>
        <dbReference type="EMBL" id="GGI57081.1"/>
    </source>
</evidence>
<name>A0ABQ2BX84_9FLAO</name>
<evidence type="ECO:0000313" key="3">
    <source>
        <dbReference type="Proteomes" id="UP000624701"/>
    </source>
</evidence>
<feature type="domain" description="Fe2OG dioxygenase" evidence="1">
    <location>
        <begin position="101"/>
        <end position="199"/>
    </location>
</feature>
<accession>A0ABQ2BX84</accession>
<dbReference type="InterPro" id="IPR005123">
    <property type="entry name" value="Oxoglu/Fe-dep_dioxygenase_dom"/>
</dbReference>
<dbReference type="InterPro" id="IPR037151">
    <property type="entry name" value="AlkB-like_sf"/>
</dbReference>
<gene>
    <name evidence="2" type="ORF">GCM10011444_13900</name>
</gene>
<dbReference type="InterPro" id="IPR032854">
    <property type="entry name" value="ALKBH3"/>
</dbReference>
<dbReference type="PANTHER" id="PTHR31212:SF4">
    <property type="entry name" value="ALPHA-KETOGLUTARATE-DEPENDENT DIOXYGENASE ALKB HOMOLOG 3"/>
    <property type="match status" value="1"/>
</dbReference>
<dbReference type="Gene3D" id="2.60.120.590">
    <property type="entry name" value="Alpha-ketoglutarate-dependent dioxygenase AlkB-like"/>
    <property type="match status" value="1"/>
</dbReference>
<dbReference type="Pfam" id="PF13532">
    <property type="entry name" value="2OG-FeII_Oxy_2"/>
    <property type="match status" value="1"/>
</dbReference>
<keyword evidence="3" id="KW-1185">Reference proteome</keyword>
<dbReference type="Proteomes" id="UP000624701">
    <property type="component" value="Unassembled WGS sequence"/>
</dbReference>
<evidence type="ECO:0000259" key="1">
    <source>
        <dbReference type="PROSITE" id="PS51471"/>
    </source>
</evidence>
<dbReference type="PANTHER" id="PTHR31212">
    <property type="entry name" value="ALPHA-KETOGLUTARATE-DEPENDENT DIOXYGENASE ALKB HOMOLOG 3"/>
    <property type="match status" value="1"/>
</dbReference>
<dbReference type="EMBL" id="BMDQ01000001">
    <property type="protein sequence ID" value="GGI57081.1"/>
    <property type="molecule type" value="Genomic_DNA"/>
</dbReference>
<dbReference type="RefSeq" id="WP_188373964.1">
    <property type="nucleotide sequence ID" value="NZ_BMDQ01000001.1"/>
</dbReference>
<proteinExistence type="predicted"/>
<organism evidence="2 3">
    <name type="scientific">Winogradskyella haliclonae</name>
    <dbReference type="NCBI Taxonomy" id="2048558"/>
    <lineage>
        <taxon>Bacteria</taxon>
        <taxon>Pseudomonadati</taxon>
        <taxon>Bacteroidota</taxon>
        <taxon>Flavobacteriia</taxon>
        <taxon>Flavobacteriales</taxon>
        <taxon>Flavobacteriaceae</taxon>
        <taxon>Winogradskyella</taxon>
    </lineage>
</organism>
<dbReference type="SUPFAM" id="SSF51197">
    <property type="entry name" value="Clavaminate synthase-like"/>
    <property type="match status" value="1"/>
</dbReference>